<reference evidence="8 9" key="1">
    <citation type="submission" date="2024-04" db="EMBL/GenBank/DDBJ databases">
        <title>genome sequences of Mucor flavus KT1a and Helicostylum pulchrum KT1b strains isolation_sourced from the surface of a dry-aged beef.</title>
        <authorList>
            <person name="Toyotome T."/>
            <person name="Hosono M."/>
            <person name="Torimaru M."/>
            <person name="Fukuda K."/>
            <person name="Mikami N."/>
        </authorList>
    </citation>
    <scope>NUCLEOTIDE SEQUENCE [LARGE SCALE GENOMIC DNA]</scope>
    <source>
        <strain evidence="8 9">KT1b</strain>
    </source>
</reference>
<dbReference type="Proteomes" id="UP001476247">
    <property type="component" value="Unassembled WGS sequence"/>
</dbReference>
<dbReference type="PANTHER" id="PTHR44653:SF2">
    <property type="entry name" value="DNAJ HOMOLOG SUBFAMILY C MEMBER 1"/>
    <property type="match status" value="1"/>
</dbReference>
<dbReference type="EMBL" id="BAABUJ010000018">
    <property type="protein sequence ID" value="GAA5801205.1"/>
    <property type="molecule type" value="Genomic_DNA"/>
</dbReference>
<comment type="caution">
    <text evidence="8">The sequence shown here is derived from an EMBL/GenBank/DDBJ whole genome shotgun (WGS) entry which is preliminary data.</text>
</comment>
<dbReference type="Pfam" id="PF00226">
    <property type="entry name" value="DnaJ"/>
    <property type="match status" value="1"/>
</dbReference>
<dbReference type="PANTHER" id="PTHR44653">
    <property type="entry name" value="DNAJ HOMOLOG SUBFAMILY C MEMBER 1"/>
    <property type="match status" value="1"/>
</dbReference>
<dbReference type="Gene3D" id="1.10.287.110">
    <property type="entry name" value="DnaJ domain"/>
    <property type="match status" value="1"/>
</dbReference>
<feature type="domain" description="J" evidence="7">
    <location>
        <begin position="51"/>
        <end position="113"/>
    </location>
</feature>
<dbReference type="InterPro" id="IPR052606">
    <property type="entry name" value="DnaJ_domain_protein"/>
</dbReference>
<dbReference type="InterPro" id="IPR019410">
    <property type="entry name" value="Methyltransf_16"/>
</dbReference>
<evidence type="ECO:0000313" key="8">
    <source>
        <dbReference type="EMBL" id="GAA5801205.1"/>
    </source>
</evidence>
<keyword evidence="9" id="KW-1185">Reference proteome</keyword>
<comment type="subcellular location">
    <subcellularLocation>
        <location evidence="5">Endomembrane system</location>
        <topology evidence="5">Single-pass membrane protein</topology>
    </subcellularLocation>
</comment>
<dbReference type="SUPFAM" id="SSF46565">
    <property type="entry name" value="Chaperone J-domain"/>
    <property type="match status" value="1"/>
</dbReference>
<keyword evidence="1 6" id="KW-0812">Transmembrane</keyword>
<evidence type="ECO:0000256" key="3">
    <source>
        <dbReference type="ARBA" id="ARBA00022989"/>
    </source>
</evidence>
<dbReference type="InterPro" id="IPR029063">
    <property type="entry name" value="SAM-dependent_MTases_sf"/>
</dbReference>
<accession>A0ABP9Y3E1</accession>
<evidence type="ECO:0000256" key="2">
    <source>
        <dbReference type="ARBA" id="ARBA00022729"/>
    </source>
</evidence>
<keyword evidence="4 6" id="KW-0472">Membrane</keyword>
<proteinExistence type="predicted"/>
<evidence type="ECO:0000256" key="5">
    <source>
        <dbReference type="ARBA" id="ARBA00037847"/>
    </source>
</evidence>
<dbReference type="SUPFAM" id="SSF53335">
    <property type="entry name" value="S-adenosyl-L-methionine-dependent methyltransferases"/>
    <property type="match status" value="1"/>
</dbReference>
<evidence type="ECO:0000256" key="6">
    <source>
        <dbReference type="SAM" id="Phobius"/>
    </source>
</evidence>
<evidence type="ECO:0000259" key="7">
    <source>
        <dbReference type="PROSITE" id="PS50076"/>
    </source>
</evidence>
<dbReference type="InterPro" id="IPR001623">
    <property type="entry name" value="DnaJ_domain"/>
</dbReference>
<dbReference type="CDD" id="cd06257">
    <property type="entry name" value="DnaJ"/>
    <property type="match status" value="1"/>
</dbReference>
<organism evidence="8 9">
    <name type="scientific">Helicostylum pulchrum</name>
    <dbReference type="NCBI Taxonomy" id="562976"/>
    <lineage>
        <taxon>Eukaryota</taxon>
        <taxon>Fungi</taxon>
        <taxon>Fungi incertae sedis</taxon>
        <taxon>Mucoromycota</taxon>
        <taxon>Mucoromycotina</taxon>
        <taxon>Mucoromycetes</taxon>
        <taxon>Mucorales</taxon>
        <taxon>Mucorineae</taxon>
        <taxon>Mucoraceae</taxon>
        <taxon>Helicostylum</taxon>
    </lineage>
</organism>
<dbReference type="SMART" id="SM00271">
    <property type="entry name" value="DnaJ"/>
    <property type="match status" value="1"/>
</dbReference>
<name>A0ABP9Y3E1_9FUNG</name>
<dbReference type="Pfam" id="PF10294">
    <property type="entry name" value="Methyltransf_16"/>
    <property type="match status" value="1"/>
</dbReference>
<gene>
    <name evidence="8" type="ORF">HPULCUR_006648</name>
</gene>
<protein>
    <recommendedName>
        <fullName evidence="7">J domain-containing protein</fullName>
    </recommendedName>
</protein>
<dbReference type="Gene3D" id="3.40.50.150">
    <property type="entry name" value="Vaccinia Virus protein VP39"/>
    <property type="match status" value="1"/>
</dbReference>
<evidence type="ECO:0000256" key="1">
    <source>
        <dbReference type="ARBA" id="ARBA00022692"/>
    </source>
</evidence>
<evidence type="ECO:0000313" key="9">
    <source>
        <dbReference type="Proteomes" id="UP001476247"/>
    </source>
</evidence>
<sequence>MLSEKKSILQLLGLVVTLYIVLPPLFKTWNWGQDHSNLFDLSTQFQKNNTDFYSWLGVQSTANVAEISKAHRQLALKLHPESSVDNKEKFEITNQVAYMLRTPKLRTTYDTILEQGHLPYFKGVYYYYTRHKIVCMSVLSVIAIVCMEYLKAWEKYFNDKVAFDQFIVNAQSMAQKLSDRHAAAKTHKNWIDLGDRVIRCEITKEKKIFLLNEKDQRVPLTSQNAVPFPSILDTTLFRLTAMTVCYKSMPRKIENEIDDEYYDSLQKYSTLYRILLSRPYLTETTFNKWNRIDLKLVNELGLTLAHLQKKSCWLEIDCRLLVEKNGEFKLCTEYQIQCRPLQHDAWEFNTSSGIVGFHHDTEGDFEYMITTVDEGILLEDKHDCYIQIIPTCKSKQLIQAFPLVIGPIMIKEQSIVNTWNQDDTLVSLDIFHAYFVENDSFMLIKENWELGTPGKVWDSALVISQLFFDKIKTDSSQFKHHGILDLSAGTGCVGLLMALLYKQDPSNLPQITMTDLPEALDLIYQNRASNHLESYAHVQPLRWGNRGDVQRLLKNGPIHTIIASDVIYEPASFPKLVKTLEWLSEAVADIDIFLGYKRRGLGREDEQRFFDICAKKFIVKVLPVETNHKSWIIGNGFSSMFEETGVNIYQLIPK</sequence>
<feature type="transmembrane region" description="Helical" evidence="6">
    <location>
        <begin position="7"/>
        <end position="26"/>
    </location>
</feature>
<evidence type="ECO:0000256" key="4">
    <source>
        <dbReference type="ARBA" id="ARBA00023136"/>
    </source>
</evidence>
<keyword evidence="3 6" id="KW-1133">Transmembrane helix</keyword>
<dbReference type="PROSITE" id="PS50076">
    <property type="entry name" value="DNAJ_2"/>
    <property type="match status" value="1"/>
</dbReference>
<dbReference type="InterPro" id="IPR036869">
    <property type="entry name" value="J_dom_sf"/>
</dbReference>
<keyword evidence="2" id="KW-0732">Signal</keyword>